<comment type="caution">
    <text evidence="1">The sequence shown here is derived from an EMBL/GenBank/DDBJ whole genome shotgun (WGS) entry which is preliminary data.</text>
</comment>
<dbReference type="EMBL" id="JASBWR010000050">
    <property type="protein sequence ID" value="KAJ9102735.1"/>
    <property type="molecule type" value="Genomic_DNA"/>
</dbReference>
<protein>
    <submittedName>
        <fullName evidence="1">Uncharacterized protein</fullName>
    </submittedName>
</protein>
<gene>
    <name evidence="1" type="ORF">QFC19_004652</name>
</gene>
<evidence type="ECO:0000313" key="2">
    <source>
        <dbReference type="Proteomes" id="UP001241377"/>
    </source>
</evidence>
<keyword evidence="2" id="KW-1185">Reference proteome</keyword>
<reference evidence="1" key="1">
    <citation type="submission" date="2023-04" db="EMBL/GenBank/DDBJ databases">
        <title>Draft Genome sequencing of Naganishia species isolated from polar environments using Oxford Nanopore Technology.</title>
        <authorList>
            <person name="Leo P."/>
            <person name="Venkateswaran K."/>
        </authorList>
    </citation>
    <scope>NUCLEOTIDE SEQUENCE</scope>
    <source>
        <strain evidence="1">MNA-CCFEE 5261</strain>
    </source>
</reference>
<dbReference type="Proteomes" id="UP001241377">
    <property type="component" value="Unassembled WGS sequence"/>
</dbReference>
<proteinExistence type="predicted"/>
<organism evidence="1 2">
    <name type="scientific">Naganishia cerealis</name>
    <dbReference type="NCBI Taxonomy" id="610337"/>
    <lineage>
        <taxon>Eukaryota</taxon>
        <taxon>Fungi</taxon>
        <taxon>Dikarya</taxon>
        <taxon>Basidiomycota</taxon>
        <taxon>Agaricomycotina</taxon>
        <taxon>Tremellomycetes</taxon>
        <taxon>Filobasidiales</taxon>
        <taxon>Filobasidiaceae</taxon>
        <taxon>Naganishia</taxon>
    </lineage>
</organism>
<accession>A0ACC2VV81</accession>
<evidence type="ECO:0000313" key="1">
    <source>
        <dbReference type="EMBL" id="KAJ9102735.1"/>
    </source>
</evidence>
<sequence length="142" mass="16021">MFHGIYWYLVLLITVSVCYGFQTLDLSSATGLLVMFDGKQDIDDGIMSSLVLEYATFIEKDLENKIKYEYNGVFYGLAVELTNKNKLFMKIAGALGVDELVIDDENQVTKGLYKLFYDHINVKADGVNIIILVDSQVKTNDI</sequence>
<name>A0ACC2VV81_9TREE</name>